<proteinExistence type="predicted"/>
<protein>
    <recommendedName>
        <fullName evidence="4">Lipoprotein</fullName>
    </recommendedName>
</protein>
<feature type="chain" id="PRO_5005554018" description="Lipoprotein" evidence="1">
    <location>
        <begin position="20"/>
        <end position="169"/>
    </location>
</feature>
<feature type="signal peptide" evidence="1">
    <location>
        <begin position="1"/>
        <end position="19"/>
    </location>
</feature>
<dbReference type="RefSeq" id="WP_050531956.1">
    <property type="nucleotide sequence ID" value="NZ_AQQZ01000008.1"/>
</dbReference>
<reference evidence="2 3" key="1">
    <citation type="journal article" date="2015" name="Int. J. Syst. Evol. Microbiol.">
        <title>Aestuariivita atlantica sp. nov., isolated from deep sea sediment of the Atlantic Ocean.</title>
        <authorList>
            <person name="Li G."/>
            <person name="Lai Q."/>
            <person name="Du Y."/>
            <person name="Liu X."/>
            <person name="Sun F."/>
            <person name="Shao Z."/>
        </authorList>
    </citation>
    <scope>NUCLEOTIDE SEQUENCE [LARGE SCALE GENOMIC DNA]</scope>
    <source>
        <strain evidence="2 3">22II-S11-z3</strain>
    </source>
</reference>
<keyword evidence="1" id="KW-0732">Signal</keyword>
<dbReference type="STRING" id="1317121.ATO11_16210"/>
<keyword evidence="3" id="KW-1185">Reference proteome</keyword>
<organism evidence="2 3">
    <name type="scientific">Pseudaestuariivita atlantica</name>
    <dbReference type="NCBI Taxonomy" id="1317121"/>
    <lineage>
        <taxon>Bacteria</taxon>
        <taxon>Pseudomonadati</taxon>
        <taxon>Pseudomonadota</taxon>
        <taxon>Alphaproteobacteria</taxon>
        <taxon>Rhodobacterales</taxon>
        <taxon>Paracoccaceae</taxon>
        <taxon>Pseudaestuariivita</taxon>
    </lineage>
</organism>
<name>A0A0L1JLE4_9RHOB</name>
<sequence length="169" mass="18896">MLRLTVFLFFLVSAAHAQALPTSVRKAISAFAPVCLTDDISKQAFRQRAKKAGVRTRGKSTPGSFQNAVQPVFQFQTRRSDSGWSQCTLFMRGKYFDQVVPVISQQAKRAGLKLTDQKSGANEKGRGTKLSYRKGADTYLLDIFETEGKRRGNTIYVKTTGIRLVILRK</sequence>
<comment type="caution">
    <text evidence="2">The sequence shown here is derived from an EMBL/GenBank/DDBJ whole genome shotgun (WGS) entry which is preliminary data.</text>
</comment>
<accession>A0A0L1JLE4</accession>
<gene>
    <name evidence="2" type="ORF">ATO11_16210</name>
</gene>
<dbReference type="AlphaFoldDB" id="A0A0L1JLE4"/>
<dbReference type="Proteomes" id="UP000036938">
    <property type="component" value="Unassembled WGS sequence"/>
</dbReference>
<evidence type="ECO:0000313" key="2">
    <source>
        <dbReference type="EMBL" id="KNG92570.1"/>
    </source>
</evidence>
<evidence type="ECO:0000256" key="1">
    <source>
        <dbReference type="SAM" id="SignalP"/>
    </source>
</evidence>
<evidence type="ECO:0000313" key="3">
    <source>
        <dbReference type="Proteomes" id="UP000036938"/>
    </source>
</evidence>
<evidence type="ECO:0008006" key="4">
    <source>
        <dbReference type="Google" id="ProtNLM"/>
    </source>
</evidence>
<dbReference type="EMBL" id="AQQZ01000008">
    <property type="protein sequence ID" value="KNG92570.1"/>
    <property type="molecule type" value="Genomic_DNA"/>
</dbReference>